<dbReference type="AlphaFoldDB" id="A0A1Y1IQK6"/>
<accession>A0A1Y1IQK6</accession>
<dbReference type="GO" id="GO:0005763">
    <property type="term" value="C:mitochondrial small ribosomal subunit"/>
    <property type="evidence" value="ECO:0000318"/>
    <property type="project" value="GO_Central"/>
</dbReference>
<sequence>MALPTPAQFLVPLPGEVALLSSRKGRCLRCLLCASTSRSSVLGPNSYREKRACFLDDTEHALPMGAPISVKLAEEARGRHADALGEGVADSLEKEFAQQKEKRILVRRQGLDLFEKVKQRVEDRKAYQYRALVLKGPKGSGKSSLLALLVHQCRAAGWLALYVPSGTSWISGWFYGKDEKSVFFDTPVQAEKALQALLAAHGKLLESLPIRVPLSAIGLVFGGTSTVDLDTEELATGTPEEGSLKSLVEKGLENQGERAGEMLVRLRIELTSVTEVPVLIAIDETAAARTYLSVDFQPPMFCAL</sequence>
<dbReference type="OMA" id="PLNARMD"/>
<dbReference type="PANTHER" id="PTHR12810:SF0">
    <property type="entry name" value="SMALL RIBOSOMAL SUBUNIT PROTEIN MS29"/>
    <property type="match status" value="1"/>
</dbReference>
<evidence type="ECO:0000256" key="5">
    <source>
        <dbReference type="ARBA" id="ARBA00023128"/>
    </source>
</evidence>
<comment type="similarity">
    <text evidence="2">Belongs to the mitochondrion-specific ribosomal protein mS29 family.</text>
</comment>
<evidence type="ECO:0000313" key="9">
    <source>
        <dbReference type="Proteomes" id="UP000054558"/>
    </source>
</evidence>
<dbReference type="GO" id="GO:0003735">
    <property type="term" value="F:structural constituent of ribosome"/>
    <property type="evidence" value="ECO:0000318"/>
    <property type="project" value="GO_Central"/>
</dbReference>
<dbReference type="PANTHER" id="PTHR12810">
    <property type="entry name" value="MITOCHONDRIAL 28S RIBOSOMAL PROTEIN S29"/>
    <property type="match status" value="1"/>
</dbReference>
<evidence type="ECO:0000256" key="7">
    <source>
        <dbReference type="ARBA" id="ARBA00035140"/>
    </source>
</evidence>
<name>A0A1Y1IQK6_KLENI</name>
<protein>
    <recommendedName>
        <fullName evidence="7">Small ribosomal subunit protein mS29</fullName>
    </recommendedName>
</protein>
<dbReference type="InterPro" id="IPR019368">
    <property type="entry name" value="Ribosomal_mS29"/>
</dbReference>
<evidence type="ECO:0000256" key="6">
    <source>
        <dbReference type="ARBA" id="ARBA00023274"/>
    </source>
</evidence>
<comment type="subcellular location">
    <subcellularLocation>
        <location evidence="1">Mitochondrion</location>
    </subcellularLocation>
</comment>
<keyword evidence="6" id="KW-0687">Ribonucleoprotein</keyword>
<dbReference type="Proteomes" id="UP000054558">
    <property type="component" value="Unassembled WGS sequence"/>
</dbReference>
<keyword evidence="5" id="KW-0496">Mitochondrion</keyword>
<keyword evidence="9" id="KW-1185">Reference proteome</keyword>
<proteinExistence type="inferred from homology"/>
<dbReference type="InterPro" id="IPR027417">
    <property type="entry name" value="P-loop_NTPase"/>
</dbReference>
<dbReference type="OrthoDB" id="274828at2759"/>
<keyword evidence="4" id="KW-0689">Ribosomal protein</keyword>
<evidence type="ECO:0000256" key="2">
    <source>
        <dbReference type="ARBA" id="ARBA00009863"/>
    </source>
</evidence>
<dbReference type="SUPFAM" id="SSF52540">
    <property type="entry name" value="P-loop containing nucleoside triphosphate hydrolases"/>
    <property type="match status" value="1"/>
</dbReference>
<evidence type="ECO:0000313" key="8">
    <source>
        <dbReference type="EMBL" id="GAQ92963.1"/>
    </source>
</evidence>
<evidence type="ECO:0000256" key="3">
    <source>
        <dbReference type="ARBA" id="ARBA00022946"/>
    </source>
</evidence>
<evidence type="ECO:0000256" key="1">
    <source>
        <dbReference type="ARBA" id="ARBA00004173"/>
    </source>
</evidence>
<keyword evidence="3" id="KW-0809">Transit peptide</keyword>
<dbReference type="EMBL" id="DF238175">
    <property type="protein sequence ID" value="GAQ92963.1"/>
    <property type="molecule type" value="Genomic_DNA"/>
</dbReference>
<organism evidence="8 9">
    <name type="scientific">Klebsormidium nitens</name>
    <name type="common">Green alga</name>
    <name type="synonym">Ulothrix nitens</name>
    <dbReference type="NCBI Taxonomy" id="105231"/>
    <lineage>
        <taxon>Eukaryota</taxon>
        <taxon>Viridiplantae</taxon>
        <taxon>Streptophyta</taxon>
        <taxon>Klebsormidiophyceae</taxon>
        <taxon>Klebsormidiales</taxon>
        <taxon>Klebsormidiaceae</taxon>
        <taxon>Klebsormidium</taxon>
    </lineage>
</organism>
<reference evidence="8 9" key="1">
    <citation type="journal article" date="2014" name="Nat. Commun.">
        <title>Klebsormidium flaccidum genome reveals primary factors for plant terrestrial adaptation.</title>
        <authorList>
            <person name="Hori K."/>
            <person name="Maruyama F."/>
            <person name="Fujisawa T."/>
            <person name="Togashi T."/>
            <person name="Yamamoto N."/>
            <person name="Seo M."/>
            <person name="Sato S."/>
            <person name="Yamada T."/>
            <person name="Mori H."/>
            <person name="Tajima N."/>
            <person name="Moriyama T."/>
            <person name="Ikeuchi M."/>
            <person name="Watanabe M."/>
            <person name="Wada H."/>
            <person name="Kobayashi K."/>
            <person name="Saito M."/>
            <person name="Masuda T."/>
            <person name="Sasaki-Sekimoto Y."/>
            <person name="Mashiguchi K."/>
            <person name="Awai K."/>
            <person name="Shimojima M."/>
            <person name="Masuda S."/>
            <person name="Iwai M."/>
            <person name="Nobusawa T."/>
            <person name="Narise T."/>
            <person name="Kondo S."/>
            <person name="Saito H."/>
            <person name="Sato R."/>
            <person name="Murakawa M."/>
            <person name="Ihara Y."/>
            <person name="Oshima-Yamada Y."/>
            <person name="Ohtaka K."/>
            <person name="Satoh M."/>
            <person name="Sonobe K."/>
            <person name="Ishii M."/>
            <person name="Ohtani R."/>
            <person name="Kanamori-Sato M."/>
            <person name="Honoki R."/>
            <person name="Miyazaki D."/>
            <person name="Mochizuki H."/>
            <person name="Umetsu J."/>
            <person name="Higashi K."/>
            <person name="Shibata D."/>
            <person name="Kamiya Y."/>
            <person name="Sato N."/>
            <person name="Nakamura Y."/>
            <person name="Tabata S."/>
            <person name="Ida S."/>
            <person name="Kurokawa K."/>
            <person name="Ohta H."/>
        </authorList>
    </citation>
    <scope>NUCLEOTIDE SEQUENCE [LARGE SCALE GENOMIC DNA]</scope>
    <source>
        <strain evidence="8 9">NIES-2285</strain>
    </source>
</reference>
<evidence type="ECO:0000256" key="4">
    <source>
        <dbReference type="ARBA" id="ARBA00022980"/>
    </source>
</evidence>
<dbReference type="STRING" id="105231.A0A1Y1IQK6"/>
<dbReference type="Pfam" id="PF10236">
    <property type="entry name" value="DAP3"/>
    <property type="match status" value="1"/>
</dbReference>
<gene>
    <name evidence="8" type="ORF">KFL_012260020</name>
</gene>